<organism evidence="1 2">
    <name type="scientific">Brevifollis gellanilyticus</name>
    <dbReference type="NCBI Taxonomy" id="748831"/>
    <lineage>
        <taxon>Bacteria</taxon>
        <taxon>Pseudomonadati</taxon>
        <taxon>Verrucomicrobiota</taxon>
        <taxon>Verrucomicrobiia</taxon>
        <taxon>Verrucomicrobiales</taxon>
        <taxon>Verrucomicrobiaceae</taxon>
    </lineage>
</organism>
<name>A0A512M3C0_9BACT</name>
<sequence>MNPKQLACVVLMIFIGIVTYCAQTVHQKVTAMRKEAAGAEDAANAADTARQTAEILVTKTRAETEELRRFLAAWLPFTQRTQTEQDVENAFDFSLRERGISLVNSRSSSSKASRGDKFMPKVIQTKLVIEDEYAKVMNWFGDIEKRLPLAKVTACSLTGGSTVRQMRLDVTIETPIVDAGATLDVKEDKKKKS</sequence>
<proteinExistence type="predicted"/>
<evidence type="ECO:0000313" key="1">
    <source>
        <dbReference type="EMBL" id="GEP41244.1"/>
    </source>
</evidence>
<dbReference type="RefSeq" id="WP_146848706.1">
    <property type="nucleotide sequence ID" value="NZ_BKAG01000002.1"/>
</dbReference>
<dbReference type="OrthoDB" id="190259at2"/>
<dbReference type="EMBL" id="BKAG01000002">
    <property type="protein sequence ID" value="GEP41244.1"/>
    <property type="molecule type" value="Genomic_DNA"/>
</dbReference>
<comment type="caution">
    <text evidence="1">The sequence shown here is derived from an EMBL/GenBank/DDBJ whole genome shotgun (WGS) entry which is preliminary data.</text>
</comment>
<keyword evidence="2" id="KW-1185">Reference proteome</keyword>
<gene>
    <name evidence="1" type="ORF">BGE01nite_05350</name>
</gene>
<protein>
    <submittedName>
        <fullName evidence="1">Uncharacterized protein</fullName>
    </submittedName>
</protein>
<accession>A0A512M3C0</accession>
<dbReference type="Proteomes" id="UP000321577">
    <property type="component" value="Unassembled WGS sequence"/>
</dbReference>
<reference evidence="1 2" key="1">
    <citation type="submission" date="2019-07" db="EMBL/GenBank/DDBJ databases">
        <title>Whole genome shotgun sequence of Brevifollis gellanilyticus NBRC 108608.</title>
        <authorList>
            <person name="Hosoyama A."/>
            <person name="Uohara A."/>
            <person name="Ohji S."/>
            <person name="Ichikawa N."/>
        </authorList>
    </citation>
    <scope>NUCLEOTIDE SEQUENCE [LARGE SCALE GENOMIC DNA]</scope>
    <source>
        <strain evidence="1 2">NBRC 108608</strain>
    </source>
</reference>
<dbReference type="AlphaFoldDB" id="A0A512M3C0"/>
<evidence type="ECO:0000313" key="2">
    <source>
        <dbReference type="Proteomes" id="UP000321577"/>
    </source>
</evidence>